<accession>U2QIX7</accession>
<keyword evidence="1" id="KW-1133">Transmembrane helix</keyword>
<evidence type="ECO:0000313" key="2">
    <source>
        <dbReference type="EMBL" id="ERK38772.1"/>
    </source>
</evidence>
<dbReference type="InterPro" id="IPR012505">
    <property type="entry name" value="YbbR"/>
</dbReference>
<dbReference type="Pfam" id="PF07949">
    <property type="entry name" value="YbbR"/>
    <property type="match status" value="1"/>
</dbReference>
<dbReference type="PATRIC" id="fig|1115809.3.peg.1930"/>
<evidence type="ECO:0000256" key="1">
    <source>
        <dbReference type="SAM" id="Phobius"/>
    </source>
</evidence>
<feature type="transmembrane region" description="Helical" evidence="1">
    <location>
        <begin position="20"/>
        <end position="41"/>
    </location>
</feature>
<proteinExistence type="predicted"/>
<comment type="caution">
    <text evidence="2">The sequence shown here is derived from an EMBL/GenBank/DDBJ whole genome shotgun (WGS) entry which is preliminary data.</text>
</comment>
<dbReference type="EMBL" id="AWEY01000033">
    <property type="protein sequence ID" value="ERK38772.1"/>
    <property type="molecule type" value="Genomic_DNA"/>
</dbReference>
<reference evidence="2 3" key="1">
    <citation type="submission" date="2013-08" db="EMBL/GenBank/DDBJ databases">
        <authorList>
            <person name="Durkin A.S."/>
            <person name="Haft D.R."/>
            <person name="McCorrison J."/>
            <person name="Torralba M."/>
            <person name="Gillis M."/>
            <person name="Haft D.H."/>
            <person name="Methe B."/>
            <person name="Sutton G."/>
            <person name="Nelson K.E."/>
        </authorList>
    </citation>
    <scope>NUCLEOTIDE SEQUENCE [LARGE SCALE GENOMIC DNA]</scope>
    <source>
        <strain evidence="2 3">F0067</strain>
    </source>
</reference>
<dbReference type="InterPro" id="IPR053154">
    <property type="entry name" value="c-di-AMP_regulator"/>
</dbReference>
<keyword evidence="1" id="KW-0472">Membrane</keyword>
<keyword evidence="1" id="KW-0812">Transmembrane</keyword>
<dbReference type="RefSeq" id="WP_021590218.1">
    <property type="nucleotide sequence ID" value="NZ_AWEY01000033.1"/>
</dbReference>
<sequence length="327" mass="37407">MLRGLAHIYKIVRNFLFSWLNREFLIFLFFLGLSGLFWLLMTLNETYETEIPIPVRIANVPKNVVLTTEPADTFHVTVRDKGFTIATYLYSDKIRPALVNFNQFANKSTEKGVVSTADLLRLISPQLFTSSKVSAVKPDRFVFYFNYGLSKRVPVRLRGVVVPSRSYYLADTRISPQSVLVYASKQTLDSIRYVYTDELNLTNIEDTVVRNVGLKRIPGVKLIPATVKVSFYPDILTEEEVEVPIQAINMPEGKVLRTFPSKVKVKFTVGASKFRMVKPEMFTVVVDYSDLERHSSDKCQLHLRAFPNIVRGARVEMATVDYLIEQQ</sequence>
<protein>
    <submittedName>
        <fullName evidence="2">YbbR-like protein</fullName>
    </submittedName>
</protein>
<evidence type="ECO:0000313" key="3">
    <source>
        <dbReference type="Proteomes" id="UP000016648"/>
    </source>
</evidence>
<organism evidence="2 3">
    <name type="scientific">Segatella baroniae F0067</name>
    <dbReference type="NCBI Taxonomy" id="1115809"/>
    <lineage>
        <taxon>Bacteria</taxon>
        <taxon>Pseudomonadati</taxon>
        <taxon>Bacteroidota</taxon>
        <taxon>Bacteroidia</taxon>
        <taxon>Bacteroidales</taxon>
        <taxon>Prevotellaceae</taxon>
        <taxon>Segatella</taxon>
    </lineage>
</organism>
<gene>
    <name evidence="2" type="ORF">HMPREF9135_1580</name>
</gene>
<dbReference type="PANTHER" id="PTHR37804">
    <property type="entry name" value="CDAA REGULATORY PROTEIN CDAR"/>
    <property type="match status" value="1"/>
</dbReference>
<dbReference type="PANTHER" id="PTHR37804:SF1">
    <property type="entry name" value="CDAA REGULATORY PROTEIN CDAR"/>
    <property type="match status" value="1"/>
</dbReference>
<dbReference type="Gene3D" id="2.170.120.40">
    <property type="entry name" value="YbbR-like domain"/>
    <property type="match status" value="1"/>
</dbReference>
<name>U2QIX7_9BACT</name>
<dbReference type="AlphaFoldDB" id="U2QIX7"/>
<keyword evidence="3" id="KW-1185">Reference proteome</keyword>
<dbReference type="Proteomes" id="UP000016648">
    <property type="component" value="Unassembled WGS sequence"/>
</dbReference>
<dbReference type="Gene3D" id="2.170.120.30">
    <property type="match status" value="1"/>
</dbReference>